<evidence type="ECO:0000259" key="6">
    <source>
        <dbReference type="PROSITE" id="PS50035"/>
    </source>
</evidence>
<dbReference type="InterPro" id="IPR025202">
    <property type="entry name" value="PLD-like_dom"/>
</dbReference>
<comment type="function">
    <text evidence="1">Could be a virulence factor.</text>
</comment>
<comment type="subcellular location">
    <subcellularLocation>
        <location evidence="2">Secreted</location>
    </subcellularLocation>
</comment>
<dbReference type="Proteomes" id="UP001500235">
    <property type="component" value="Unassembled WGS sequence"/>
</dbReference>
<dbReference type="SUPFAM" id="SSF56024">
    <property type="entry name" value="Phospholipase D/nuclease"/>
    <property type="match status" value="2"/>
</dbReference>
<protein>
    <recommendedName>
        <fullName evidence="3">Phospholipase D</fullName>
    </recommendedName>
    <alternativeName>
        <fullName evidence="5">Choline phosphatase</fullName>
    </alternativeName>
</protein>
<dbReference type="EMBL" id="BAABBQ010000001">
    <property type="protein sequence ID" value="GAA4008009.1"/>
    <property type="molecule type" value="Genomic_DNA"/>
</dbReference>
<proteinExistence type="predicted"/>
<feature type="domain" description="PLD phosphodiesterase" evidence="6">
    <location>
        <begin position="290"/>
        <end position="316"/>
    </location>
</feature>
<evidence type="ECO:0000256" key="2">
    <source>
        <dbReference type="ARBA" id="ARBA00004613"/>
    </source>
</evidence>
<evidence type="ECO:0000256" key="1">
    <source>
        <dbReference type="ARBA" id="ARBA00003145"/>
    </source>
</evidence>
<evidence type="ECO:0000256" key="4">
    <source>
        <dbReference type="ARBA" id="ARBA00022525"/>
    </source>
</evidence>
<dbReference type="CDD" id="cd09110">
    <property type="entry name" value="PLDc_CLS_1"/>
    <property type="match status" value="1"/>
</dbReference>
<dbReference type="PROSITE" id="PS50035">
    <property type="entry name" value="PLD"/>
    <property type="match status" value="2"/>
</dbReference>
<evidence type="ECO:0000313" key="8">
    <source>
        <dbReference type="Proteomes" id="UP001500235"/>
    </source>
</evidence>
<dbReference type="PANTHER" id="PTHR21248:SF23">
    <property type="entry name" value="CARDIOLIPIN SYNTHASE B"/>
    <property type="match status" value="1"/>
</dbReference>
<comment type="caution">
    <text evidence="7">The sequence shown here is derived from an EMBL/GenBank/DDBJ whole genome shotgun (WGS) entry which is preliminary data.</text>
</comment>
<evidence type="ECO:0000256" key="3">
    <source>
        <dbReference type="ARBA" id="ARBA00018392"/>
    </source>
</evidence>
<evidence type="ECO:0000256" key="5">
    <source>
        <dbReference type="ARBA" id="ARBA00029594"/>
    </source>
</evidence>
<feature type="domain" description="PLD phosphodiesterase" evidence="6">
    <location>
        <begin position="115"/>
        <end position="142"/>
    </location>
</feature>
<gene>
    <name evidence="7" type="primary">cls</name>
    <name evidence="7" type="ORF">GCM10022280_00810</name>
</gene>
<dbReference type="Gene3D" id="3.30.870.10">
    <property type="entry name" value="Endonuclease Chain A"/>
    <property type="match status" value="2"/>
</dbReference>
<keyword evidence="4" id="KW-0964">Secreted</keyword>
<keyword evidence="8" id="KW-1185">Reference proteome</keyword>
<dbReference type="InterPro" id="IPR001736">
    <property type="entry name" value="PLipase_D/transphosphatidylase"/>
</dbReference>
<dbReference type="RefSeq" id="WP_344705412.1">
    <property type="nucleotide sequence ID" value="NZ_BAABBQ010000001.1"/>
</dbReference>
<evidence type="ECO:0000313" key="7">
    <source>
        <dbReference type="EMBL" id="GAA4008009.1"/>
    </source>
</evidence>
<accession>A0ABP7S7T6</accession>
<organism evidence="7 8">
    <name type="scientific">Sphingomonas swuensis</name>
    <dbReference type="NCBI Taxonomy" id="977800"/>
    <lineage>
        <taxon>Bacteria</taxon>
        <taxon>Pseudomonadati</taxon>
        <taxon>Pseudomonadota</taxon>
        <taxon>Alphaproteobacteria</taxon>
        <taxon>Sphingomonadales</taxon>
        <taxon>Sphingomonadaceae</taxon>
        <taxon>Sphingomonas</taxon>
    </lineage>
</organism>
<dbReference type="SMART" id="SM00155">
    <property type="entry name" value="PLDc"/>
    <property type="match status" value="2"/>
</dbReference>
<dbReference type="PANTHER" id="PTHR21248">
    <property type="entry name" value="CARDIOLIPIN SYNTHASE"/>
    <property type="match status" value="1"/>
</dbReference>
<dbReference type="Pfam" id="PF13091">
    <property type="entry name" value="PLDc_2"/>
    <property type="match status" value="2"/>
</dbReference>
<sequence>MPAEDPKPPAPGERICAEIAGTRLTLLEHGGERLQVLLEMIDGARQSIRLLFYMLDADAAGEAVRDALIRAARRGCEVRVVLDGFGSDIPSGYLDELKTAGGHSCLFHPRLGARYLLRNHQKLVVVDDRQALTGGANVTVDYVSDHSDERWRDLWLHLDGAAVRAAARYFDAIQRWTTSTRPRLRDLRRLLHRHTQHKGALQWQYSGPVRRGHPWTVGIARDLVQAERLDMISAYFSPPFAMLRRLWRLGDRGEVRIVTAARSDNNATIAAARHTYARLLRHKVRMFEFLPEKLHTKLLIVDDVVHIGSANFDFRSLYLNLEMMLRIDDKGFADQMRGYFERQLAESQEITPALHRARATWWKRLKWTLSNFLVTAVDYTVTRRMNFGAEG</sequence>
<name>A0ABP7S7T6_9SPHN</name>
<reference evidence="8" key="1">
    <citation type="journal article" date="2019" name="Int. J. Syst. Evol. Microbiol.">
        <title>The Global Catalogue of Microorganisms (GCM) 10K type strain sequencing project: providing services to taxonomists for standard genome sequencing and annotation.</title>
        <authorList>
            <consortium name="The Broad Institute Genomics Platform"/>
            <consortium name="The Broad Institute Genome Sequencing Center for Infectious Disease"/>
            <person name="Wu L."/>
            <person name="Ma J."/>
        </authorList>
    </citation>
    <scope>NUCLEOTIDE SEQUENCE [LARGE SCALE GENOMIC DNA]</scope>
    <source>
        <strain evidence="8">JCM 17563</strain>
    </source>
</reference>